<comment type="caution">
    <text evidence="3">The sequence shown here is derived from an EMBL/GenBank/DDBJ whole genome shotgun (WGS) entry which is preliminary data.</text>
</comment>
<feature type="domain" description="HTH merR-type" evidence="2">
    <location>
        <begin position="1"/>
        <end position="71"/>
    </location>
</feature>
<dbReference type="RefSeq" id="WP_218100877.1">
    <property type="nucleotide sequence ID" value="NZ_CAJVCE010000014.1"/>
</dbReference>
<gene>
    <name evidence="3" type="ORF">PAECIP111802_04586</name>
</gene>
<dbReference type="InterPro" id="IPR029442">
    <property type="entry name" value="GyrI-like"/>
</dbReference>
<evidence type="ECO:0000256" key="1">
    <source>
        <dbReference type="SAM" id="Coils"/>
    </source>
</evidence>
<dbReference type="CDD" id="cd01107">
    <property type="entry name" value="HTH_BmrR"/>
    <property type="match status" value="1"/>
</dbReference>
<dbReference type="Pfam" id="PF13411">
    <property type="entry name" value="MerR_1"/>
    <property type="match status" value="1"/>
</dbReference>
<dbReference type="Pfam" id="PF06445">
    <property type="entry name" value="GyrI-like"/>
    <property type="match status" value="1"/>
</dbReference>
<dbReference type="Proteomes" id="UP000730618">
    <property type="component" value="Unassembled WGS sequence"/>
</dbReference>
<sequence length="273" mass="30402">MLKISAFSQLSHVSVKTLRYYDELGLLKPAVVDDSNGYRYYSEDQLLTVKRIAAYKEQGFTLEQMMPFLKENISADVVENKLADKRSELERAIREAQQQLDAIDGRLSRVKEAVPQQKAVFSVTVRSVAPELAASIRDTVPRHTLCVLLHEVTQYVRAHGESEDRPLTVLWHDGEQPSGLVDVEVAIPVTNPIPGKGSVKVGLLPEVNMAASVVHYCDPYSDCCMAEGELRSWIAANGFVTANAPVRETYLTSDKDIYGTLRLSELLIPIERA</sequence>
<feature type="coiled-coil region" evidence="1">
    <location>
        <begin position="75"/>
        <end position="113"/>
    </location>
</feature>
<dbReference type="InterPro" id="IPR000551">
    <property type="entry name" value="MerR-type_HTH_dom"/>
</dbReference>
<organism evidence="3 4">
    <name type="scientific">Paenibacillus allorhizosphaerae</name>
    <dbReference type="NCBI Taxonomy" id="2849866"/>
    <lineage>
        <taxon>Bacteria</taxon>
        <taxon>Bacillati</taxon>
        <taxon>Bacillota</taxon>
        <taxon>Bacilli</taxon>
        <taxon>Bacillales</taxon>
        <taxon>Paenibacillaceae</taxon>
        <taxon>Paenibacillus</taxon>
    </lineage>
</organism>
<evidence type="ECO:0000313" key="4">
    <source>
        <dbReference type="Proteomes" id="UP000730618"/>
    </source>
</evidence>
<name>A0ABM8VME7_9BACL</name>
<dbReference type="EMBL" id="CAJVCE010000014">
    <property type="protein sequence ID" value="CAG7649897.1"/>
    <property type="molecule type" value="Genomic_DNA"/>
</dbReference>
<dbReference type="PANTHER" id="PTHR30204:SF97">
    <property type="entry name" value="MERR FAMILY REGULATORY PROTEIN"/>
    <property type="match status" value="1"/>
</dbReference>
<evidence type="ECO:0000259" key="2">
    <source>
        <dbReference type="PROSITE" id="PS50937"/>
    </source>
</evidence>
<proteinExistence type="predicted"/>
<dbReference type="PROSITE" id="PS50937">
    <property type="entry name" value="HTH_MERR_2"/>
    <property type="match status" value="1"/>
</dbReference>
<keyword evidence="4" id="KW-1185">Reference proteome</keyword>
<keyword evidence="1" id="KW-0175">Coiled coil</keyword>
<dbReference type="SMART" id="SM00422">
    <property type="entry name" value="HTH_MERR"/>
    <property type="match status" value="1"/>
</dbReference>
<accession>A0ABM8VME7</accession>
<evidence type="ECO:0000313" key="3">
    <source>
        <dbReference type="EMBL" id="CAG7649897.1"/>
    </source>
</evidence>
<reference evidence="3 4" key="1">
    <citation type="submission" date="2021-06" db="EMBL/GenBank/DDBJ databases">
        <authorList>
            <person name="Criscuolo A."/>
        </authorList>
    </citation>
    <scope>NUCLEOTIDE SEQUENCE [LARGE SCALE GENOMIC DNA]</scope>
    <source>
        <strain evidence="4">CIP 111802</strain>
    </source>
</reference>
<protein>
    <recommendedName>
        <fullName evidence="2">HTH merR-type domain-containing protein</fullName>
    </recommendedName>
</protein>
<dbReference type="PANTHER" id="PTHR30204">
    <property type="entry name" value="REDOX-CYCLING DRUG-SENSING TRANSCRIPTIONAL ACTIVATOR SOXR"/>
    <property type="match status" value="1"/>
</dbReference>
<dbReference type="InterPro" id="IPR047057">
    <property type="entry name" value="MerR_fam"/>
</dbReference>